<dbReference type="AlphaFoldDB" id="A0A7M3MC45"/>
<evidence type="ECO:0000259" key="12">
    <source>
        <dbReference type="PROSITE" id="PS50123"/>
    </source>
</evidence>
<dbReference type="InterPro" id="IPR022642">
    <property type="entry name" value="CheR_C"/>
</dbReference>
<evidence type="ECO:0000256" key="5">
    <source>
        <dbReference type="ARBA" id="ARBA00022691"/>
    </source>
</evidence>
<protein>
    <recommendedName>
        <fullName evidence="2">protein-glutamate O-methyltransferase</fullName>
        <ecNumber evidence="2">2.1.1.80</ecNumber>
    </recommendedName>
</protein>
<dbReference type="InterPro" id="IPR013655">
    <property type="entry name" value="PAS_fold_3"/>
</dbReference>
<dbReference type="SMART" id="SM00086">
    <property type="entry name" value="PAC"/>
    <property type="match status" value="3"/>
</dbReference>
<dbReference type="GO" id="GO:0008983">
    <property type="term" value="F:protein-glutamate O-methyltransferase activity"/>
    <property type="evidence" value="ECO:0007669"/>
    <property type="project" value="UniProtKB-EC"/>
</dbReference>
<dbReference type="InterPro" id="IPR035965">
    <property type="entry name" value="PAS-like_dom_sf"/>
</dbReference>
<dbReference type="SMART" id="SM00091">
    <property type="entry name" value="PAS"/>
    <property type="match status" value="5"/>
</dbReference>
<dbReference type="Pfam" id="PF08447">
    <property type="entry name" value="PAS_3"/>
    <property type="match status" value="1"/>
</dbReference>
<feature type="active site" evidence="6">
    <location>
        <position position="67"/>
    </location>
</feature>
<dbReference type="Pfam" id="PF01739">
    <property type="entry name" value="CheR"/>
    <property type="match status" value="1"/>
</dbReference>
<dbReference type="Gene3D" id="3.40.50.150">
    <property type="entry name" value="Vaccinia Virus protein VP39"/>
    <property type="match status" value="1"/>
</dbReference>
<dbReference type="InterPro" id="IPR022641">
    <property type="entry name" value="CheR_N"/>
</dbReference>
<feature type="domain" description="PAC" evidence="10">
    <location>
        <begin position="1220"/>
        <end position="1272"/>
    </location>
</feature>
<dbReference type="SUPFAM" id="SSF52738">
    <property type="entry name" value="Methylesterase CheB, C-terminal domain"/>
    <property type="match status" value="1"/>
</dbReference>
<keyword evidence="4" id="KW-0808">Transferase</keyword>
<feature type="domain" description="PAS" evidence="9">
    <location>
        <begin position="1015"/>
        <end position="1061"/>
    </location>
</feature>
<reference evidence="13 14" key="1">
    <citation type="submission" date="2018-06" db="EMBL/GenBank/DDBJ databases">
        <title>Complete genome of Desulfovibrio indonesiensis P37SLT.</title>
        <authorList>
            <person name="Crispim J.S."/>
            <person name="Vidigal P.M.P."/>
            <person name="Silva L.C.F."/>
            <person name="Laguardia C.N."/>
            <person name="Araujo L.C."/>
            <person name="Dias R.S."/>
            <person name="Sousa M.P."/>
            <person name="Paula S.O."/>
            <person name="Silva C."/>
        </authorList>
    </citation>
    <scope>NUCLEOTIDE SEQUENCE [LARGE SCALE GENOMIC DNA]</scope>
    <source>
        <strain evidence="13 14">P37SLT</strain>
    </source>
</reference>
<evidence type="ECO:0000259" key="11">
    <source>
        <dbReference type="PROSITE" id="PS50122"/>
    </source>
</evidence>
<feature type="domain" description="CheB-type methylesterase" evidence="11">
    <location>
        <begin position="55"/>
        <end position="244"/>
    </location>
</feature>
<comment type="caution">
    <text evidence="13">The sequence shown here is derived from an EMBL/GenBank/DDBJ whole genome shotgun (WGS) entry which is preliminary data.</text>
</comment>
<evidence type="ECO:0000256" key="1">
    <source>
        <dbReference type="ARBA" id="ARBA00001541"/>
    </source>
</evidence>
<feature type="active site" evidence="6">
    <location>
        <position position="94"/>
    </location>
</feature>
<dbReference type="Gene3D" id="3.40.50.180">
    <property type="entry name" value="Methylesterase CheB, C-terminal domain"/>
    <property type="match status" value="1"/>
</dbReference>
<feature type="compositionally biased region" description="Low complexity" evidence="8">
    <location>
        <begin position="36"/>
        <end position="52"/>
    </location>
</feature>
<dbReference type="PROSITE" id="PS50112">
    <property type="entry name" value="PAS"/>
    <property type="match status" value="3"/>
</dbReference>
<dbReference type="CDD" id="cd00130">
    <property type="entry name" value="PAS"/>
    <property type="match status" value="3"/>
</dbReference>
<dbReference type="PANTHER" id="PTHR24422">
    <property type="entry name" value="CHEMOTAXIS PROTEIN METHYLTRANSFERASE"/>
    <property type="match status" value="1"/>
</dbReference>
<dbReference type="InterPro" id="IPR035909">
    <property type="entry name" value="CheB_C"/>
</dbReference>
<dbReference type="Gene3D" id="1.10.155.10">
    <property type="entry name" value="Chemotaxis receptor methyltransferase CheR, N-terminal domain"/>
    <property type="match status" value="1"/>
</dbReference>
<dbReference type="PANTHER" id="PTHR24422:SF27">
    <property type="entry name" value="PROTEIN-GLUTAMATE O-METHYLTRANSFERASE"/>
    <property type="match status" value="1"/>
</dbReference>
<feature type="coiled-coil region" evidence="7">
    <location>
        <begin position="699"/>
        <end position="761"/>
    </location>
</feature>
<evidence type="ECO:0000256" key="6">
    <source>
        <dbReference type="PROSITE-ProRule" id="PRU00050"/>
    </source>
</evidence>
<dbReference type="InterPro" id="IPR050903">
    <property type="entry name" value="Bact_Chemotaxis_MeTrfase"/>
</dbReference>
<dbReference type="Proteomes" id="UP000448292">
    <property type="component" value="Unassembled WGS sequence"/>
</dbReference>
<keyword evidence="6" id="KW-0378">Hydrolase</keyword>
<dbReference type="SUPFAM" id="SSF55785">
    <property type="entry name" value="PYP-like sensor domain (PAS domain)"/>
    <property type="match status" value="4"/>
</dbReference>
<dbReference type="GO" id="GO:0008984">
    <property type="term" value="F:protein-glutamate methylesterase activity"/>
    <property type="evidence" value="ECO:0007669"/>
    <property type="project" value="InterPro"/>
</dbReference>
<dbReference type="GO" id="GO:0006935">
    <property type="term" value="P:chemotaxis"/>
    <property type="evidence" value="ECO:0007669"/>
    <property type="project" value="UniProtKB-UniRule"/>
</dbReference>
<keyword evidence="7" id="KW-0175">Coiled coil</keyword>
<evidence type="ECO:0000313" key="14">
    <source>
        <dbReference type="Proteomes" id="UP000448292"/>
    </source>
</evidence>
<feature type="region of interest" description="Disordered" evidence="8">
    <location>
        <begin position="15"/>
        <end position="52"/>
    </location>
</feature>
<keyword evidence="14" id="KW-1185">Reference proteome</keyword>
<gene>
    <name evidence="13" type="ORF">DPQ33_14185</name>
</gene>
<evidence type="ECO:0000259" key="10">
    <source>
        <dbReference type="PROSITE" id="PS50113"/>
    </source>
</evidence>
<feature type="domain" description="CheR-type methyltransferase" evidence="12">
    <location>
        <begin position="251"/>
        <end position="503"/>
    </location>
</feature>
<dbReference type="Pfam" id="PF03705">
    <property type="entry name" value="CheR_N"/>
    <property type="match status" value="1"/>
</dbReference>
<dbReference type="NCBIfam" id="TIGR00229">
    <property type="entry name" value="sensory_box"/>
    <property type="match status" value="3"/>
</dbReference>
<dbReference type="InterPro" id="IPR036804">
    <property type="entry name" value="CheR_N_sf"/>
</dbReference>
<dbReference type="InterPro" id="IPR001610">
    <property type="entry name" value="PAC"/>
</dbReference>
<evidence type="ECO:0000256" key="2">
    <source>
        <dbReference type="ARBA" id="ARBA00012534"/>
    </source>
</evidence>
<evidence type="ECO:0000256" key="8">
    <source>
        <dbReference type="SAM" id="MobiDB-lite"/>
    </source>
</evidence>
<dbReference type="CDD" id="cd16434">
    <property type="entry name" value="CheB-CheR_fusion"/>
    <property type="match status" value="1"/>
</dbReference>
<comment type="catalytic activity">
    <reaction evidence="1">
        <text>L-glutamyl-[protein] + S-adenosyl-L-methionine = [protein]-L-glutamate 5-O-methyl ester + S-adenosyl-L-homocysteine</text>
        <dbReference type="Rhea" id="RHEA:24452"/>
        <dbReference type="Rhea" id="RHEA-COMP:10208"/>
        <dbReference type="Rhea" id="RHEA-COMP:10311"/>
        <dbReference type="ChEBI" id="CHEBI:29973"/>
        <dbReference type="ChEBI" id="CHEBI:57856"/>
        <dbReference type="ChEBI" id="CHEBI:59789"/>
        <dbReference type="ChEBI" id="CHEBI:82795"/>
        <dbReference type="EC" id="2.1.1.80"/>
    </reaction>
</comment>
<dbReference type="PRINTS" id="PR00996">
    <property type="entry name" value="CHERMTFRASE"/>
</dbReference>
<dbReference type="InterPro" id="IPR000700">
    <property type="entry name" value="PAS-assoc_C"/>
</dbReference>
<dbReference type="PROSITE" id="PS50113">
    <property type="entry name" value="PAC"/>
    <property type="match status" value="3"/>
</dbReference>
<feature type="domain" description="PAS" evidence="9">
    <location>
        <begin position="889"/>
        <end position="935"/>
    </location>
</feature>
<keyword evidence="5" id="KW-0949">S-adenosyl-L-methionine</keyword>
<dbReference type="EMBL" id="QMIE01000014">
    <property type="protein sequence ID" value="TVM15849.1"/>
    <property type="molecule type" value="Genomic_DNA"/>
</dbReference>
<dbReference type="GO" id="GO:0000156">
    <property type="term" value="F:phosphorelay response regulator activity"/>
    <property type="evidence" value="ECO:0007669"/>
    <property type="project" value="InterPro"/>
</dbReference>
<dbReference type="Pfam" id="PF13596">
    <property type="entry name" value="PAS_10"/>
    <property type="match status" value="1"/>
</dbReference>
<dbReference type="InterPro" id="IPR000673">
    <property type="entry name" value="Sig_transdc_resp-reg_Me-estase"/>
</dbReference>
<feature type="domain" description="PAS" evidence="9">
    <location>
        <begin position="1146"/>
        <end position="1216"/>
    </location>
</feature>
<evidence type="ECO:0000256" key="4">
    <source>
        <dbReference type="ARBA" id="ARBA00022679"/>
    </source>
</evidence>
<organism evidence="13 14">
    <name type="scientific">Oceanidesulfovibrio indonesiensis</name>
    <dbReference type="NCBI Taxonomy" id="54767"/>
    <lineage>
        <taxon>Bacteria</taxon>
        <taxon>Pseudomonadati</taxon>
        <taxon>Thermodesulfobacteriota</taxon>
        <taxon>Desulfovibrionia</taxon>
        <taxon>Desulfovibrionales</taxon>
        <taxon>Desulfovibrionaceae</taxon>
        <taxon>Oceanidesulfovibrio</taxon>
    </lineage>
</organism>
<dbReference type="Pfam" id="PF13426">
    <property type="entry name" value="PAS_9"/>
    <property type="match status" value="2"/>
</dbReference>
<evidence type="ECO:0000313" key="13">
    <source>
        <dbReference type="EMBL" id="TVM15849.1"/>
    </source>
</evidence>
<accession>A0A7M3MC45</accession>
<name>A0A7M3MC45_9BACT</name>
<evidence type="ECO:0000256" key="7">
    <source>
        <dbReference type="SAM" id="Coils"/>
    </source>
</evidence>
<keyword evidence="6" id="KW-0145">Chemotaxis</keyword>
<dbReference type="GO" id="GO:0032259">
    <property type="term" value="P:methylation"/>
    <property type="evidence" value="ECO:0007669"/>
    <property type="project" value="UniProtKB-KW"/>
</dbReference>
<dbReference type="Gene3D" id="3.30.450.20">
    <property type="entry name" value="PAS domain"/>
    <property type="match status" value="4"/>
</dbReference>
<feature type="active site" evidence="6">
    <location>
        <position position="186"/>
    </location>
</feature>
<dbReference type="SUPFAM" id="SSF53335">
    <property type="entry name" value="S-adenosyl-L-methionine-dependent methyltransferases"/>
    <property type="match status" value="1"/>
</dbReference>
<dbReference type="Pfam" id="PF01339">
    <property type="entry name" value="CheB_methylest"/>
    <property type="match status" value="1"/>
</dbReference>
<dbReference type="EC" id="2.1.1.80" evidence="2"/>
<dbReference type="InterPro" id="IPR000014">
    <property type="entry name" value="PAS"/>
</dbReference>
<evidence type="ECO:0000259" key="9">
    <source>
        <dbReference type="PROSITE" id="PS50112"/>
    </source>
</evidence>
<dbReference type="InterPro" id="IPR029063">
    <property type="entry name" value="SAM-dependent_MTases_sf"/>
</dbReference>
<dbReference type="PROSITE" id="PS50123">
    <property type="entry name" value="CHER"/>
    <property type="match status" value="1"/>
</dbReference>
<dbReference type="OrthoDB" id="9786165at2"/>
<dbReference type="GO" id="GO:0005737">
    <property type="term" value="C:cytoplasm"/>
    <property type="evidence" value="ECO:0007669"/>
    <property type="project" value="InterPro"/>
</dbReference>
<proteinExistence type="predicted"/>
<sequence>MHTFDSDDSHNILKLAASKDGGVEATAPEKEDAKSAHAANAGANQATASSDSTSGASAFHVVGLGASAGGFEALELFFRNVPEDSGAAYVVVQHLAPDHRSLMVELLSKHTAVPVVQAEDGMPVEPNMVYLIPPRKLMTIFNGRLSLFEKDPDRFPNYPIDIFFNSLAESVGQNAVAIVLSGTGSDGTRGVRAVKEHGGIVMVQDVHSAKFDGMPSNALATGLADYVLTPDAMPRELVKYASHPRAMTRTGAAPALKEEDGRLDKIYQMLLARHGVDFSLYKQNTLMRRIERRLAVTQITKLEGYIDYLSRNPAEQEQLFKEFLICVTRFFRDQEAYEIIRERVVPEIFRQKGPEEKIRVWVAGCATGEEAYSLAMLFMEYKNTHDRRNEVKIFATDVDSDSLEFASAAMYPESIAADLTREQLQRYFIRKGDRCQVVNPLREMVIFAKHNVFRDPPFNKIDLVACRNLLIYLQLPLQKRVFQHFNFGLNQNGFLFLGSSETIGTFTNLFSTYDARWKIYRSRGKQVPLPSESFAVSTVRHKPSKPETVFETFVTDVQDDQRKTLASIYEKLFEEYVPACCVVNEQLELVHLSGDVSDYLSLKPGDINLKITTLARKELAVSLETGLNKALRERTRVRYDKIRTGDDDARSWITLIIKPFMDEKSRQQMLLVVFERHEKQESGGVRASQDDEACSSSRFQDLEHELNFTKENLQAVIEELETTNEELQATNEELLSSNEELQSSNEELQSVNEELVTVNSEYQSKIHELTVLNNDMDNLLASTDIGTVFLDDNLTIRKFTPAASGTMNLLESDIGRPLAHLAHNFEYDTLLQDCRRVLSTRRPQEREVQQKNGDWYLLRIRPYRDETEAVSGVVLSFVDITALKKNSMELAKLSKAVELSPSIIAITDSKGVIEYVNQRFQEVSGYSRDEVMGKTHRLLKSGEMDDESYAAMWRSLEAGESWEGIFLNKRKDGRNYYEHANIVPVEDDDGTAIHYLKVAEDITERKKAQDMLEYSRRRMLDILENTTDSFFEVDGLWRFTFVNEKALATFGKSRRELLGRSVWAAFPELLGTIVQKRLEHALEAIGGVTFEAYIPEWCKWLEFHAFSHSRKGLLDQFGEELYPERLSVYFRDITRFKDSRQTLERSEERFRTTVQHAPVGMVQVDAGGHFLLINEQFCELTGFTSEELERLTFQDLTVPDDLGESVTLFRNLLAGKQDSYSLRKRYQRKDGDVVWVQISASAVRDSQGEFLYAIGVVDKIDCEPMESGSRQT</sequence>
<feature type="domain" description="PAC" evidence="10">
    <location>
        <begin position="842"/>
        <end position="892"/>
    </location>
</feature>
<evidence type="ECO:0000256" key="3">
    <source>
        <dbReference type="ARBA" id="ARBA00022603"/>
    </source>
</evidence>
<dbReference type="InterPro" id="IPR000780">
    <property type="entry name" value="CheR_MeTrfase"/>
</dbReference>
<keyword evidence="3" id="KW-0489">Methyltransferase</keyword>
<dbReference type="SMART" id="SM00138">
    <property type="entry name" value="MeTrc"/>
    <property type="match status" value="1"/>
</dbReference>
<feature type="domain" description="PAC" evidence="10">
    <location>
        <begin position="960"/>
        <end position="1014"/>
    </location>
</feature>
<dbReference type="SUPFAM" id="SSF47757">
    <property type="entry name" value="Chemotaxis receptor methyltransferase CheR, N-terminal domain"/>
    <property type="match status" value="1"/>
</dbReference>
<dbReference type="PROSITE" id="PS50122">
    <property type="entry name" value="CHEB"/>
    <property type="match status" value="1"/>
</dbReference>